<organism evidence="6 7">
    <name type="scientific">Streptomyces flavochromogenes</name>
    <dbReference type="NCBI Taxonomy" id="68199"/>
    <lineage>
        <taxon>Bacteria</taxon>
        <taxon>Bacillati</taxon>
        <taxon>Actinomycetota</taxon>
        <taxon>Actinomycetes</taxon>
        <taxon>Kitasatosporales</taxon>
        <taxon>Streptomycetaceae</taxon>
        <taxon>Streptomyces</taxon>
    </lineage>
</organism>
<feature type="domain" description="Outer membrane channel protein CpnT-like N-terminal" evidence="5">
    <location>
        <begin position="19"/>
        <end position="131"/>
    </location>
</feature>
<name>A0ABW6XYZ4_9ACTN</name>
<evidence type="ECO:0000259" key="3">
    <source>
        <dbReference type="Pfam" id="PF20148"/>
    </source>
</evidence>
<evidence type="ECO:0000256" key="1">
    <source>
        <dbReference type="ARBA" id="ARBA00022737"/>
    </source>
</evidence>
<dbReference type="PANTHER" id="PTHR32305:SF15">
    <property type="entry name" value="PROTEIN RHSA-RELATED"/>
    <property type="match status" value="1"/>
</dbReference>
<dbReference type="EMBL" id="JBIBDZ010000011">
    <property type="protein sequence ID" value="MFF5922723.1"/>
    <property type="molecule type" value="Genomic_DNA"/>
</dbReference>
<feature type="domain" description="DUF6531" evidence="3">
    <location>
        <begin position="387"/>
        <end position="460"/>
    </location>
</feature>
<sequence length="1573" mass="172064">MAVTVPDWADTLLDLVGVNWPNVDEDAYRDMADALREFADDLADDGQLANNHMERLLSSGHGEAMDALNEHWTKVKGKHLKDMVSAARTIADALDLAAGAIEGMKWKAVAELGILAGQTGLAMALIPVTGGLSALLGAGAIAFTKKQLLKLITSAMEEAVGHIVSVMTEPVVAALENMAADLVVQVSMDALGVQNGVNLDQTKQAGKDGFDEGVQGAKDGLKLASAGGGGGGRAGGAGFHIEHDEHDQAGTRLNGVSAGIHGKTADKLTRAKGHQGRNRGRDDIANALDPVIEKAMGALMKSAKTMGDHIGETLPKAVKQISKDHKNNDDDTALRIARQRKGDHDGGGPSGRGDGKGGRKGPDSSRDALDDPRGKGVSLDKRRCKTDPVDLASGEMVLPQTDLRLPGTLPLVLRRTHVSGYHYGRCFGAEWASTLDERLEISVDASGTVTWVREDGSLLLYPRLPDADETSLPVTANRTAALRLRSRDGLGTVTFAVEEPHSGRTRLFTGNPYHGDHFYWLTRVEDRNGNSVGIQRDVAGTPLGVVHSGGYQVAVDSDAQGRVTALALRTAEGPRTVSEFAYDSEDRLATVADARGSDGEPAVLRFTYDDAGRVTSWTDRLGSTYRYVYDADGRVVETVGPDGFLSSRFSYDTAERVTRFTDATGAVTTSRLNELGQVVAETDPLGHTVYRRWDAHDNLLSRTDQLGRTATFTWDEHDNLTSVTRPDGTRTLTTYNEFHLPVTVTGPDGSVWRREYDSRGNLTAVIAPDGAATRSTYSERGALTARTDASGATHRMSHDPAGLTLSHADPLGNTYRLTRDSFGRPVRGTDPLGAEHATEWSTEGWATRATRPDGGGESWTWDAEGNRTSHTDPTGATTRFEYTHFGKLAARTGADGARYEFRYDKELRLTEVTGPQGLTWTYTYDGAGRLVAETDFDGRTVTYELDAVGRTTARTTPLGERVTVAYDAMDRVVEQHSSAGTTRYAYDPAGRSVSLTSPTSTVVLERDVTGLLLAETVDGRTTRYEYDAAGALTARTTPSGARSHYANDAAGRRAVLTADGHDMLVARDERGREVARTLGEGPESVTLASAWDRMGRLSSRSVTAGDRVVRSRGYGYRADGHLDRITDRVAGTDVTFELDPVGRPLRVAAEGWSETYAYDAVGNQAQAEWPDRALRDEARGERAYEGNRLLRAGRIRYEYDAAGRMVLRQKARLSRKPDTWHYTWDAENRLVACRTPDGVTWRYAYDPLGRRTAKHRMAPDGTTVERSTYFTWDGTRLAEQTDTDSATTITWEYDAHDHRPLSQLERRPRGDDQDAYDTRFFAIVTDLVGAPTELVDEGGDVAWEARRTTWGSTRWNRTATAYTPLRFPGQYEDSETGLHYNYLRHYDPETARYACPDPLGLAPAANPVAYVTNPWTLTDPLGLIAKGCTEDGGWYGGMTPANLKDEDGEPKYPVKMEINHIPAKASYAHLDEEGFINDAGMGPAIRMEKADHRDMSSTGSWAHSVKWRADQRAHIDAGRWDLAMKMDIDEVRAKYGDKYDQHIADMVTSLKENRKFQAMLERRGWTIDYDILK</sequence>
<dbReference type="InterPro" id="IPR022385">
    <property type="entry name" value="Rhs_assc_core"/>
</dbReference>
<dbReference type="NCBIfam" id="TIGR03696">
    <property type="entry name" value="Rhs_assc_core"/>
    <property type="match status" value="1"/>
</dbReference>
<feature type="region of interest" description="Disordered" evidence="2">
    <location>
        <begin position="338"/>
        <end position="386"/>
    </location>
</feature>
<dbReference type="InterPro" id="IPR045351">
    <property type="entry name" value="DUF6531"/>
</dbReference>
<feature type="compositionally biased region" description="Basic and acidic residues" evidence="2">
    <location>
        <begin position="353"/>
        <end position="386"/>
    </location>
</feature>
<dbReference type="PRINTS" id="PR00394">
    <property type="entry name" value="RHSPROTEIN"/>
</dbReference>
<feature type="region of interest" description="Disordered" evidence="2">
    <location>
        <begin position="257"/>
        <end position="283"/>
    </location>
</feature>
<proteinExistence type="predicted"/>
<dbReference type="NCBIfam" id="TIGR01643">
    <property type="entry name" value="YD_repeat_2x"/>
    <property type="match status" value="11"/>
</dbReference>
<reference evidence="6 7" key="1">
    <citation type="submission" date="2024-10" db="EMBL/GenBank/DDBJ databases">
        <title>The Natural Products Discovery Center: Release of the First 8490 Sequenced Strains for Exploring Actinobacteria Biosynthetic Diversity.</title>
        <authorList>
            <person name="Kalkreuter E."/>
            <person name="Kautsar S.A."/>
            <person name="Yang D."/>
            <person name="Bader C.D."/>
            <person name="Teijaro C.N."/>
            <person name="Fluegel L."/>
            <person name="Davis C.M."/>
            <person name="Simpson J.R."/>
            <person name="Lauterbach L."/>
            <person name="Steele A.D."/>
            <person name="Gui C."/>
            <person name="Meng S."/>
            <person name="Li G."/>
            <person name="Viehrig K."/>
            <person name="Ye F."/>
            <person name="Su P."/>
            <person name="Kiefer A.F."/>
            <person name="Nichols A."/>
            <person name="Cepeda A.J."/>
            <person name="Yan W."/>
            <person name="Fan B."/>
            <person name="Jiang Y."/>
            <person name="Adhikari A."/>
            <person name="Zheng C.-J."/>
            <person name="Schuster L."/>
            <person name="Cowan T.M."/>
            <person name="Smanski M.J."/>
            <person name="Chevrette M.G."/>
            <person name="De Carvalho L.P.S."/>
            <person name="Shen B."/>
        </authorList>
    </citation>
    <scope>NUCLEOTIDE SEQUENCE [LARGE SCALE GENOMIC DNA]</scope>
    <source>
        <strain evidence="6 7">NPDC012605</strain>
    </source>
</reference>
<feature type="domain" description="Teneurin-like YD-shell" evidence="4">
    <location>
        <begin position="1083"/>
        <end position="1397"/>
    </location>
</feature>
<dbReference type="PANTHER" id="PTHR32305">
    <property type="match status" value="1"/>
</dbReference>
<dbReference type="InterPro" id="IPR057746">
    <property type="entry name" value="CpnT-like_N"/>
</dbReference>
<dbReference type="InterPro" id="IPR056823">
    <property type="entry name" value="TEN-like_YD-shell"/>
</dbReference>
<accession>A0ABW6XYZ4</accession>
<feature type="region of interest" description="Disordered" evidence="2">
    <location>
        <begin position="819"/>
        <end position="875"/>
    </location>
</feature>
<comment type="caution">
    <text evidence="6">The sequence shown here is derived from an EMBL/GenBank/DDBJ whole genome shotgun (WGS) entry which is preliminary data.</text>
</comment>
<keyword evidence="7" id="KW-1185">Reference proteome</keyword>
<dbReference type="Pfam" id="PF05593">
    <property type="entry name" value="RHS_repeat"/>
    <property type="match status" value="7"/>
</dbReference>
<dbReference type="Gene3D" id="2.180.10.10">
    <property type="entry name" value="RHS repeat-associated core"/>
    <property type="match status" value="3"/>
</dbReference>
<dbReference type="InterPro" id="IPR031325">
    <property type="entry name" value="RHS_repeat"/>
</dbReference>
<dbReference type="RefSeq" id="WP_388310100.1">
    <property type="nucleotide sequence ID" value="NZ_JBIBDZ010000011.1"/>
</dbReference>
<dbReference type="Gene3D" id="3.90.930.1">
    <property type="match status" value="1"/>
</dbReference>
<feature type="region of interest" description="Disordered" evidence="2">
    <location>
        <begin position="787"/>
        <end position="807"/>
    </location>
</feature>
<dbReference type="Proteomes" id="UP001602370">
    <property type="component" value="Unassembled WGS sequence"/>
</dbReference>
<keyword evidence="1" id="KW-0677">Repeat</keyword>
<dbReference type="InterPro" id="IPR050708">
    <property type="entry name" value="T6SS_VgrG/RHS"/>
</dbReference>
<dbReference type="Pfam" id="PF25547">
    <property type="entry name" value="WXG100_2"/>
    <property type="match status" value="1"/>
</dbReference>
<gene>
    <name evidence="6" type="ORF">ACFY8C_31040</name>
</gene>
<dbReference type="Pfam" id="PF25023">
    <property type="entry name" value="TEN_YD-shell"/>
    <property type="match status" value="1"/>
</dbReference>
<evidence type="ECO:0000313" key="7">
    <source>
        <dbReference type="Proteomes" id="UP001602370"/>
    </source>
</evidence>
<evidence type="ECO:0000256" key="2">
    <source>
        <dbReference type="SAM" id="MobiDB-lite"/>
    </source>
</evidence>
<dbReference type="Pfam" id="PF20148">
    <property type="entry name" value="DUF6531"/>
    <property type="match status" value="1"/>
</dbReference>
<protein>
    <submittedName>
        <fullName evidence="6">DUF6531 domain-containing protein</fullName>
    </submittedName>
</protein>
<evidence type="ECO:0000259" key="5">
    <source>
        <dbReference type="Pfam" id="PF25547"/>
    </source>
</evidence>
<evidence type="ECO:0000313" key="6">
    <source>
        <dbReference type="EMBL" id="MFF5922723.1"/>
    </source>
</evidence>
<dbReference type="InterPro" id="IPR006530">
    <property type="entry name" value="YD"/>
</dbReference>
<evidence type="ECO:0000259" key="4">
    <source>
        <dbReference type="Pfam" id="PF25023"/>
    </source>
</evidence>